<proteinExistence type="predicted"/>
<feature type="domain" description="HTH merR-type" evidence="2">
    <location>
        <begin position="4"/>
        <end position="73"/>
    </location>
</feature>
<evidence type="ECO:0000313" key="3">
    <source>
        <dbReference type="EMBL" id="MEE3717307.1"/>
    </source>
</evidence>
<reference evidence="3" key="1">
    <citation type="submission" date="2024-01" db="EMBL/GenBank/DDBJ databases">
        <title>Bank of Algae and Cyanobacteria of the Azores (BACA) strain genomes.</title>
        <authorList>
            <person name="Luz R."/>
            <person name="Cordeiro R."/>
            <person name="Fonseca A."/>
            <person name="Goncalves V."/>
        </authorList>
    </citation>
    <scope>NUCLEOTIDE SEQUENCE</scope>
    <source>
        <strain evidence="3">BACA0141</strain>
    </source>
</reference>
<organism evidence="3 4">
    <name type="scientific">Tumidithrix elongata BACA0141</name>
    <dbReference type="NCBI Taxonomy" id="2716417"/>
    <lineage>
        <taxon>Bacteria</taxon>
        <taxon>Bacillati</taxon>
        <taxon>Cyanobacteriota</taxon>
        <taxon>Cyanophyceae</taxon>
        <taxon>Pseudanabaenales</taxon>
        <taxon>Pseudanabaenaceae</taxon>
        <taxon>Tumidithrix</taxon>
        <taxon>Tumidithrix elongata</taxon>
    </lineage>
</organism>
<keyword evidence="1" id="KW-0238">DNA-binding</keyword>
<keyword evidence="4" id="KW-1185">Reference proteome</keyword>
<dbReference type="Gene3D" id="1.10.1660.10">
    <property type="match status" value="1"/>
</dbReference>
<dbReference type="CDD" id="cd01109">
    <property type="entry name" value="HTH_YyaN"/>
    <property type="match status" value="1"/>
</dbReference>
<sequence length="197" mass="22755">MERTFTIQEAAEQTGVSTHTLRYYERINLLDPIARDCSGYRKFTNYDLDCVRFLTKLRATKMPIRQMQQFAELRRQGISSAHQRRSLLEEHYDAVTASQQELNHSLEVIRKKIAYYKELEEKKITSEAESYQLPTYIAMVRGGTSEGSIHLPLDPEIAAQKLIEHLDPASISKLIEQLQRSNNNPNARMGDTKHRSS</sequence>
<gene>
    <name evidence="3" type="ORF">V2H45_11155</name>
</gene>
<protein>
    <submittedName>
        <fullName evidence="3">MerR family transcriptional regulator</fullName>
    </submittedName>
</protein>
<dbReference type="Pfam" id="PF00376">
    <property type="entry name" value="MerR"/>
    <property type="match status" value="1"/>
</dbReference>
<evidence type="ECO:0000259" key="2">
    <source>
        <dbReference type="PROSITE" id="PS50937"/>
    </source>
</evidence>
<dbReference type="PANTHER" id="PTHR30204">
    <property type="entry name" value="REDOX-CYCLING DRUG-SENSING TRANSCRIPTIONAL ACTIVATOR SOXR"/>
    <property type="match status" value="1"/>
</dbReference>
<evidence type="ECO:0000313" key="4">
    <source>
        <dbReference type="Proteomes" id="UP001333818"/>
    </source>
</evidence>
<accession>A0AAW9PSE2</accession>
<dbReference type="InterPro" id="IPR000551">
    <property type="entry name" value="MerR-type_HTH_dom"/>
</dbReference>
<dbReference type="InterPro" id="IPR009061">
    <property type="entry name" value="DNA-bd_dom_put_sf"/>
</dbReference>
<dbReference type="InterPro" id="IPR047057">
    <property type="entry name" value="MerR_fam"/>
</dbReference>
<dbReference type="AlphaFoldDB" id="A0AAW9PSE2"/>
<dbReference type="GO" id="GO:0003700">
    <property type="term" value="F:DNA-binding transcription factor activity"/>
    <property type="evidence" value="ECO:0007669"/>
    <property type="project" value="InterPro"/>
</dbReference>
<dbReference type="RefSeq" id="WP_330483736.1">
    <property type="nucleotide sequence ID" value="NZ_JAZBJZ010000038.1"/>
</dbReference>
<dbReference type="GO" id="GO:0003677">
    <property type="term" value="F:DNA binding"/>
    <property type="evidence" value="ECO:0007669"/>
    <property type="project" value="UniProtKB-KW"/>
</dbReference>
<dbReference type="SUPFAM" id="SSF46955">
    <property type="entry name" value="Putative DNA-binding domain"/>
    <property type="match status" value="1"/>
</dbReference>
<evidence type="ECO:0000256" key="1">
    <source>
        <dbReference type="ARBA" id="ARBA00023125"/>
    </source>
</evidence>
<dbReference type="PANTHER" id="PTHR30204:SF98">
    <property type="entry name" value="HTH-TYPE TRANSCRIPTIONAL REGULATOR ADHR"/>
    <property type="match status" value="1"/>
</dbReference>
<dbReference type="EMBL" id="JAZBJZ010000038">
    <property type="protein sequence ID" value="MEE3717307.1"/>
    <property type="molecule type" value="Genomic_DNA"/>
</dbReference>
<dbReference type="PROSITE" id="PS50937">
    <property type="entry name" value="HTH_MERR_2"/>
    <property type="match status" value="1"/>
</dbReference>
<dbReference type="SMART" id="SM00422">
    <property type="entry name" value="HTH_MERR"/>
    <property type="match status" value="1"/>
</dbReference>
<dbReference type="Proteomes" id="UP001333818">
    <property type="component" value="Unassembled WGS sequence"/>
</dbReference>
<comment type="caution">
    <text evidence="3">The sequence shown here is derived from an EMBL/GenBank/DDBJ whole genome shotgun (WGS) entry which is preliminary data.</text>
</comment>
<name>A0AAW9PSE2_9CYAN</name>